<feature type="transmembrane region" description="Helical" evidence="1">
    <location>
        <begin position="38"/>
        <end position="65"/>
    </location>
</feature>
<dbReference type="EMBL" id="BBPA01000019">
    <property type="protein sequence ID" value="GAL92065.1"/>
    <property type="molecule type" value="Genomic_DNA"/>
</dbReference>
<name>A0A0A1VQP7_MICAE</name>
<evidence type="ECO:0000256" key="1">
    <source>
        <dbReference type="SAM" id="Phobius"/>
    </source>
</evidence>
<sequence>MVIPMFSPLFPLLLLLLSFLSLLWYQKTDNDIFKALAVSSLIFAIIWGLILVHWSIHLLGLLLLLKFRSPAFSLVRVPRW</sequence>
<accession>A0A0A1VQP7</accession>
<evidence type="ECO:0000313" key="2">
    <source>
        <dbReference type="EMBL" id="GAL92065.1"/>
    </source>
</evidence>
<dbReference type="Proteomes" id="UP000030321">
    <property type="component" value="Unassembled WGS sequence"/>
</dbReference>
<dbReference type="RefSeq" id="WP_045357690.1">
    <property type="nucleotide sequence ID" value="NZ_BBPA01000019.1"/>
</dbReference>
<keyword evidence="1" id="KW-0812">Transmembrane</keyword>
<dbReference type="AlphaFoldDB" id="A0A0A1VQP7"/>
<protein>
    <submittedName>
        <fullName evidence="2">Uncharacterized protein</fullName>
    </submittedName>
</protein>
<organism evidence="2 3">
    <name type="scientific">Microcystis aeruginosa NIES-44</name>
    <dbReference type="NCBI Taxonomy" id="449439"/>
    <lineage>
        <taxon>Bacteria</taxon>
        <taxon>Bacillati</taxon>
        <taxon>Cyanobacteriota</taxon>
        <taxon>Cyanophyceae</taxon>
        <taxon>Oscillatoriophycideae</taxon>
        <taxon>Chroococcales</taxon>
        <taxon>Microcystaceae</taxon>
        <taxon>Microcystis</taxon>
    </lineage>
</organism>
<reference evidence="3" key="1">
    <citation type="journal article" date="2015" name="Genome">
        <title>Whole Genome Sequence of the Non-Microcystin-Producing Microcystis aeruginosa Strain NIES-44.</title>
        <authorList>
            <person name="Okano K."/>
            <person name="Miyata N."/>
            <person name="Ozaki Y."/>
        </authorList>
    </citation>
    <scope>NUCLEOTIDE SEQUENCE [LARGE SCALE GENOMIC DNA]</scope>
    <source>
        <strain evidence="3">NIES-44</strain>
    </source>
</reference>
<dbReference type="GeneID" id="89458312"/>
<keyword evidence="1" id="KW-0472">Membrane</keyword>
<evidence type="ECO:0000313" key="3">
    <source>
        <dbReference type="Proteomes" id="UP000030321"/>
    </source>
</evidence>
<comment type="caution">
    <text evidence="2">The sequence shown here is derived from an EMBL/GenBank/DDBJ whole genome shotgun (WGS) entry which is preliminary data.</text>
</comment>
<keyword evidence="1" id="KW-1133">Transmembrane helix</keyword>
<proteinExistence type="predicted"/>
<gene>
    <name evidence="2" type="ORF">N44_00353</name>
</gene>